<dbReference type="EMBL" id="JAHIBW010000019">
    <property type="protein sequence ID" value="KAG7301156.1"/>
    <property type="molecule type" value="Genomic_DNA"/>
</dbReference>
<reference evidence="2 3" key="1">
    <citation type="submission" date="2021-06" db="EMBL/GenBank/DDBJ databases">
        <title>A haploid diamondback moth (Plutella xylostella L.) genome assembly resolves 31 chromosomes and identifies a diamide resistance mutation.</title>
        <authorList>
            <person name="Ward C.M."/>
            <person name="Perry K.D."/>
            <person name="Baker G."/>
            <person name="Powis K."/>
            <person name="Heckel D.G."/>
            <person name="Baxter S.W."/>
        </authorList>
    </citation>
    <scope>NUCLEOTIDE SEQUENCE [LARGE SCALE GENOMIC DNA]</scope>
    <source>
        <strain evidence="2 3">LV</strain>
        <tissue evidence="2">Single pupa</tissue>
    </source>
</reference>
<dbReference type="Proteomes" id="UP000823941">
    <property type="component" value="Chromosome 19"/>
</dbReference>
<protein>
    <submittedName>
        <fullName evidence="2">Uncharacterized protein</fullName>
    </submittedName>
</protein>
<comment type="caution">
    <text evidence="2">The sequence shown here is derived from an EMBL/GenBank/DDBJ whole genome shotgun (WGS) entry which is preliminary data.</text>
</comment>
<sequence length="104" mass="11704">MVKIIRAVLGIGRLVFLERKRFPLRQLATNLTSVELNEHIKLCRARQSLENSTIVTVQCKLSRRESRGCEEQWGPAAARGAPALAGAQTGRRDPRQLRLWSAPE</sequence>
<evidence type="ECO:0000313" key="3">
    <source>
        <dbReference type="Proteomes" id="UP000823941"/>
    </source>
</evidence>
<proteinExistence type="predicted"/>
<organism evidence="2 3">
    <name type="scientific">Plutella xylostella</name>
    <name type="common">Diamondback moth</name>
    <name type="synonym">Plutella maculipennis</name>
    <dbReference type="NCBI Taxonomy" id="51655"/>
    <lineage>
        <taxon>Eukaryota</taxon>
        <taxon>Metazoa</taxon>
        <taxon>Ecdysozoa</taxon>
        <taxon>Arthropoda</taxon>
        <taxon>Hexapoda</taxon>
        <taxon>Insecta</taxon>
        <taxon>Pterygota</taxon>
        <taxon>Neoptera</taxon>
        <taxon>Endopterygota</taxon>
        <taxon>Lepidoptera</taxon>
        <taxon>Glossata</taxon>
        <taxon>Ditrysia</taxon>
        <taxon>Yponomeutoidea</taxon>
        <taxon>Plutellidae</taxon>
        <taxon>Plutella</taxon>
    </lineage>
</organism>
<feature type="compositionally biased region" description="Low complexity" evidence="1">
    <location>
        <begin position="78"/>
        <end position="87"/>
    </location>
</feature>
<evidence type="ECO:0000256" key="1">
    <source>
        <dbReference type="SAM" id="MobiDB-lite"/>
    </source>
</evidence>
<gene>
    <name evidence="2" type="ORF">JYU34_014004</name>
</gene>
<name>A0ABQ7Q7I0_PLUXY</name>
<accession>A0ABQ7Q7I0</accession>
<keyword evidence="3" id="KW-1185">Reference proteome</keyword>
<evidence type="ECO:0000313" key="2">
    <source>
        <dbReference type="EMBL" id="KAG7301156.1"/>
    </source>
</evidence>
<feature type="region of interest" description="Disordered" evidence="1">
    <location>
        <begin position="78"/>
        <end position="104"/>
    </location>
</feature>